<sequence length="280" mass="30997">MDLRDELKTKSETSREDDSNSVNSLKGEPSTTSENYEKDAHGMTENKYVSKTKFTQDLGVVNQVEPVFKGTVWNTLRTDVKKVFSDFSTRLLRPPSSDVLNMRPLIRGDRDMLHFGKTDQETPKPTSIVKATLKRNSARIVPEGNPEALPINKYVDHSLDRPTVPTPDVSPMEGSTSTTTKSPVKRRNVIALLEPLLTYINLAGQVSRQKRASFPHAAGGHGGPTPCLPGTHWLPSSSPACSRHLLGRPRYAAAAGVFLRPDGSEDCDWDWRYDENLIAG</sequence>
<feature type="region of interest" description="Disordered" evidence="1">
    <location>
        <begin position="163"/>
        <end position="182"/>
    </location>
</feature>
<feature type="compositionally biased region" description="Basic and acidic residues" evidence="1">
    <location>
        <begin position="1"/>
        <end position="18"/>
    </location>
</feature>
<name>A0A5B7FZ77_PORTR</name>
<feature type="compositionally biased region" description="Polar residues" evidence="1">
    <location>
        <begin position="20"/>
        <end position="34"/>
    </location>
</feature>
<dbReference type="Proteomes" id="UP000324222">
    <property type="component" value="Unassembled WGS sequence"/>
</dbReference>
<gene>
    <name evidence="2" type="ORF">E2C01_045790</name>
</gene>
<feature type="region of interest" description="Disordered" evidence="1">
    <location>
        <begin position="1"/>
        <end position="41"/>
    </location>
</feature>
<accession>A0A5B7FZ77</accession>
<protein>
    <submittedName>
        <fullName evidence="2">Uncharacterized protein</fullName>
    </submittedName>
</protein>
<proteinExistence type="predicted"/>
<evidence type="ECO:0000313" key="3">
    <source>
        <dbReference type="Proteomes" id="UP000324222"/>
    </source>
</evidence>
<keyword evidence="3" id="KW-1185">Reference proteome</keyword>
<feature type="compositionally biased region" description="Polar residues" evidence="1">
    <location>
        <begin position="173"/>
        <end position="182"/>
    </location>
</feature>
<comment type="caution">
    <text evidence="2">The sequence shown here is derived from an EMBL/GenBank/DDBJ whole genome shotgun (WGS) entry which is preliminary data.</text>
</comment>
<organism evidence="2 3">
    <name type="scientific">Portunus trituberculatus</name>
    <name type="common">Swimming crab</name>
    <name type="synonym">Neptunus trituberculatus</name>
    <dbReference type="NCBI Taxonomy" id="210409"/>
    <lineage>
        <taxon>Eukaryota</taxon>
        <taxon>Metazoa</taxon>
        <taxon>Ecdysozoa</taxon>
        <taxon>Arthropoda</taxon>
        <taxon>Crustacea</taxon>
        <taxon>Multicrustacea</taxon>
        <taxon>Malacostraca</taxon>
        <taxon>Eumalacostraca</taxon>
        <taxon>Eucarida</taxon>
        <taxon>Decapoda</taxon>
        <taxon>Pleocyemata</taxon>
        <taxon>Brachyura</taxon>
        <taxon>Eubrachyura</taxon>
        <taxon>Portunoidea</taxon>
        <taxon>Portunidae</taxon>
        <taxon>Portuninae</taxon>
        <taxon>Portunus</taxon>
    </lineage>
</organism>
<reference evidence="2 3" key="1">
    <citation type="submission" date="2019-05" db="EMBL/GenBank/DDBJ databases">
        <title>Another draft genome of Portunus trituberculatus and its Hox gene families provides insights of decapod evolution.</title>
        <authorList>
            <person name="Jeong J.-H."/>
            <person name="Song I."/>
            <person name="Kim S."/>
            <person name="Choi T."/>
            <person name="Kim D."/>
            <person name="Ryu S."/>
            <person name="Kim W."/>
        </authorList>
    </citation>
    <scope>NUCLEOTIDE SEQUENCE [LARGE SCALE GENOMIC DNA]</scope>
    <source>
        <tissue evidence="2">Muscle</tissue>
    </source>
</reference>
<evidence type="ECO:0000313" key="2">
    <source>
        <dbReference type="EMBL" id="MPC51932.1"/>
    </source>
</evidence>
<dbReference type="OrthoDB" id="10684714at2759"/>
<dbReference type="AlphaFoldDB" id="A0A5B7FZ77"/>
<evidence type="ECO:0000256" key="1">
    <source>
        <dbReference type="SAM" id="MobiDB-lite"/>
    </source>
</evidence>
<dbReference type="EMBL" id="VSRR010010516">
    <property type="protein sequence ID" value="MPC51932.1"/>
    <property type="molecule type" value="Genomic_DNA"/>
</dbReference>